<dbReference type="KEGG" id="cheb:HH215_24960"/>
<evidence type="ECO:0000259" key="1">
    <source>
        <dbReference type="PROSITE" id="PS50801"/>
    </source>
</evidence>
<gene>
    <name evidence="2" type="ORF">HH215_24960</name>
</gene>
<name>A0A7Z2ZNH2_9BACL</name>
<dbReference type="AlphaFoldDB" id="A0A7Z2ZNH2"/>
<protein>
    <submittedName>
        <fullName evidence="2">STAS domain-containing protein</fullName>
    </submittedName>
</protein>
<dbReference type="Proteomes" id="UP000502248">
    <property type="component" value="Chromosome"/>
</dbReference>
<dbReference type="EMBL" id="CP051680">
    <property type="protein sequence ID" value="QJD86104.1"/>
    <property type="molecule type" value="Genomic_DNA"/>
</dbReference>
<dbReference type="SUPFAM" id="SSF52091">
    <property type="entry name" value="SpoIIaa-like"/>
    <property type="match status" value="1"/>
</dbReference>
<dbReference type="RefSeq" id="WP_169282356.1">
    <property type="nucleotide sequence ID" value="NZ_CP051680.1"/>
</dbReference>
<evidence type="ECO:0000313" key="2">
    <source>
        <dbReference type="EMBL" id="QJD86104.1"/>
    </source>
</evidence>
<reference evidence="2 3" key="1">
    <citation type="submission" date="2020-04" db="EMBL/GenBank/DDBJ databases">
        <title>Genome sequencing of novel species.</title>
        <authorList>
            <person name="Heo J."/>
            <person name="Kim S.-J."/>
            <person name="Kim J.-S."/>
            <person name="Hong S.-B."/>
            <person name="Kwon S.-W."/>
        </authorList>
    </citation>
    <scope>NUCLEOTIDE SEQUENCE [LARGE SCALE GENOMIC DNA]</scope>
    <source>
        <strain evidence="2 3">MFER-1</strain>
    </source>
</reference>
<organism evidence="2 3">
    <name type="scientific">Cohnella herbarum</name>
    <dbReference type="NCBI Taxonomy" id="2728023"/>
    <lineage>
        <taxon>Bacteria</taxon>
        <taxon>Bacillati</taxon>
        <taxon>Bacillota</taxon>
        <taxon>Bacilli</taxon>
        <taxon>Bacillales</taxon>
        <taxon>Paenibacillaceae</taxon>
        <taxon>Cohnella</taxon>
    </lineage>
</organism>
<dbReference type="CDD" id="cd07043">
    <property type="entry name" value="STAS_anti-anti-sigma_factors"/>
    <property type="match status" value="1"/>
</dbReference>
<feature type="domain" description="STAS" evidence="1">
    <location>
        <begin position="13"/>
        <end position="96"/>
    </location>
</feature>
<keyword evidence="3" id="KW-1185">Reference proteome</keyword>
<dbReference type="InterPro" id="IPR002645">
    <property type="entry name" value="STAS_dom"/>
</dbReference>
<dbReference type="Gene3D" id="3.30.750.24">
    <property type="entry name" value="STAS domain"/>
    <property type="match status" value="1"/>
</dbReference>
<sequence>MCYEISSDINERIIVVLTGAIGVREATSVRQQLFPRLHNRMTGIAFQLEAVTEMDSSALGLLLAVQKIAEDFNVKVTILNAHEQLRERLIMAGIAL</sequence>
<dbReference type="InterPro" id="IPR036513">
    <property type="entry name" value="STAS_dom_sf"/>
</dbReference>
<evidence type="ECO:0000313" key="3">
    <source>
        <dbReference type="Proteomes" id="UP000502248"/>
    </source>
</evidence>
<dbReference type="Pfam" id="PF13466">
    <property type="entry name" value="STAS_2"/>
    <property type="match status" value="1"/>
</dbReference>
<dbReference type="InterPro" id="IPR058548">
    <property type="entry name" value="MlaB-like_STAS"/>
</dbReference>
<dbReference type="PROSITE" id="PS50801">
    <property type="entry name" value="STAS"/>
    <property type="match status" value="1"/>
</dbReference>
<accession>A0A7Z2ZNH2</accession>
<proteinExistence type="predicted"/>